<dbReference type="Gene3D" id="3.40.1370.10">
    <property type="match status" value="1"/>
</dbReference>
<proteinExistence type="inferred from homology"/>
<protein>
    <recommendedName>
        <fullName evidence="4">Large ribosomal subunit protein uL4m</fullName>
    </recommendedName>
</protein>
<evidence type="ECO:0000256" key="2">
    <source>
        <dbReference type="ARBA" id="ARBA00022980"/>
    </source>
</evidence>
<comment type="similarity">
    <text evidence="1">Belongs to the universal ribosomal protein uL4 family.</text>
</comment>
<dbReference type="GO" id="GO:0003735">
    <property type="term" value="F:structural constituent of ribosome"/>
    <property type="evidence" value="ECO:0007669"/>
    <property type="project" value="InterPro"/>
</dbReference>
<sequence>MFSRVLQRVCRQSYVNNQNVQYILPVCRGCIASRFSSSEVADGSKDSATSPGKRKQEQNVQVEEENPGGKRNRTSKAWKYRSPIWLKGGKAHPPRGGRTYWYVLPAPIRAWGLRVAMSIKHAQDNLCIVDSLDIPSSDPQYLEDIAKERYWGESVLFVDE</sequence>
<evidence type="ECO:0000256" key="1">
    <source>
        <dbReference type="ARBA" id="ARBA00010528"/>
    </source>
</evidence>
<evidence type="ECO:0000256" key="4">
    <source>
        <dbReference type="ARBA" id="ARBA00040565"/>
    </source>
</evidence>
<dbReference type="PANTHER" id="PTHR10746">
    <property type="entry name" value="50S RIBOSOMAL PROTEIN L4"/>
    <property type="match status" value="1"/>
</dbReference>
<evidence type="ECO:0000256" key="3">
    <source>
        <dbReference type="ARBA" id="ARBA00023274"/>
    </source>
</evidence>
<dbReference type="InterPro" id="IPR002136">
    <property type="entry name" value="Ribosomal_uL4"/>
</dbReference>
<dbReference type="GO" id="GO:0006412">
    <property type="term" value="P:translation"/>
    <property type="evidence" value="ECO:0007669"/>
    <property type="project" value="InterPro"/>
</dbReference>
<keyword evidence="2 6" id="KW-0689">Ribosomal protein</keyword>
<dbReference type="Proteomes" id="UP000230750">
    <property type="component" value="Unassembled WGS sequence"/>
</dbReference>
<dbReference type="PANTHER" id="PTHR10746:SF6">
    <property type="entry name" value="LARGE RIBOSOMAL SUBUNIT PROTEIN UL4M"/>
    <property type="match status" value="1"/>
</dbReference>
<name>A0A2G8LD39_STIJA</name>
<dbReference type="STRING" id="307972.A0A2G8LD39"/>
<dbReference type="InterPro" id="IPR023574">
    <property type="entry name" value="Ribosomal_uL4_dom_sf"/>
</dbReference>
<dbReference type="GO" id="GO:1990904">
    <property type="term" value="C:ribonucleoprotein complex"/>
    <property type="evidence" value="ECO:0007669"/>
    <property type="project" value="UniProtKB-KW"/>
</dbReference>
<evidence type="ECO:0000256" key="5">
    <source>
        <dbReference type="SAM" id="MobiDB-lite"/>
    </source>
</evidence>
<dbReference type="Pfam" id="PF00573">
    <property type="entry name" value="Ribosomal_L4"/>
    <property type="match status" value="1"/>
</dbReference>
<reference evidence="6 7" key="1">
    <citation type="journal article" date="2017" name="PLoS Biol.">
        <title>The sea cucumber genome provides insights into morphological evolution and visceral regeneration.</title>
        <authorList>
            <person name="Zhang X."/>
            <person name="Sun L."/>
            <person name="Yuan J."/>
            <person name="Sun Y."/>
            <person name="Gao Y."/>
            <person name="Zhang L."/>
            <person name="Li S."/>
            <person name="Dai H."/>
            <person name="Hamel J.F."/>
            <person name="Liu C."/>
            <person name="Yu Y."/>
            <person name="Liu S."/>
            <person name="Lin W."/>
            <person name="Guo K."/>
            <person name="Jin S."/>
            <person name="Xu P."/>
            <person name="Storey K.B."/>
            <person name="Huan P."/>
            <person name="Zhang T."/>
            <person name="Zhou Y."/>
            <person name="Zhang J."/>
            <person name="Lin C."/>
            <person name="Li X."/>
            <person name="Xing L."/>
            <person name="Huo D."/>
            <person name="Sun M."/>
            <person name="Wang L."/>
            <person name="Mercier A."/>
            <person name="Li F."/>
            <person name="Yang H."/>
            <person name="Xiang J."/>
        </authorList>
    </citation>
    <scope>NUCLEOTIDE SEQUENCE [LARGE SCALE GENOMIC DNA]</scope>
    <source>
        <strain evidence="6">Shaxun</strain>
        <tissue evidence="6">Muscle</tissue>
    </source>
</reference>
<feature type="region of interest" description="Disordered" evidence="5">
    <location>
        <begin position="41"/>
        <end position="76"/>
    </location>
</feature>
<dbReference type="GO" id="GO:0005840">
    <property type="term" value="C:ribosome"/>
    <property type="evidence" value="ECO:0007669"/>
    <property type="project" value="UniProtKB-KW"/>
</dbReference>
<keyword evidence="3" id="KW-0687">Ribonucleoprotein</keyword>
<evidence type="ECO:0000313" key="6">
    <source>
        <dbReference type="EMBL" id="PIK58125.1"/>
    </source>
</evidence>
<dbReference type="InterPro" id="IPR013005">
    <property type="entry name" value="Ribosomal_uL4-like"/>
</dbReference>
<evidence type="ECO:0000313" key="7">
    <source>
        <dbReference type="Proteomes" id="UP000230750"/>
    </source>
</evidence>
<accession>A0A2G8LD39</accession>
<comment type="caution">
    <text evidence="6">The sequence shown here is derived from an EMBL/GenBank/DDBJ whole genome shotgun (WGS) entry which is preliminary data.</text>
</comment>
<dbReference type="EMBL" id="MRZV01000122">
    <property type="protein sequence ID" value="PIK58125.1"/>
    <property type="molecule type" value="Genomic_DNA"/>
</dbReference>
<dbReference type="SUPFAM" id="SSF52166">
    <property type="entry name" value="Ribosomal protein L4"/>
    <property type="match status" value="1"/>
</dbReference>
<gene>
    <name evidence="6" type="ORF">BSL78_04981</name>
</gene>
<organism evidence="6 7">
    <name type="scientific">Stichopus japonicus</name>
    <name type="common">Sea cucumber</name>
    <dbReference type="NCBI Taxonomy" id="307972"/>
    <lineage>
        <taxon>Eukaryota</taxon>
        <taxon>Metazoa</taxon>
        <taxon>Echinodermata</taxon>
        <taxon>Eleutherozoa</taxon>
        <taxon>Echinozoa</taxon>
        <taxon>Holothuroidea</taxon>
        <taxon>Aspidochirotacea</taxon>
        <taxon>Aspidochirotida</taxon>
        <taxon>Stichopodidae</taxon>
        <taxon>Apostichopus</taxon>
    </lineage>
</organism>
<dbReference type="OrthoDB" id="275876at2759"/>
<keyword evidence="7" id="KW-1185">Reference proteome</keyword>
<dbReference type="AlphaFoldDB" id="A0A2G8LD39"/>